<sequence length="551" mass="63364">MAEHNEKAPQEDTPATSLPTDLYLPILDNIEDRSVLAKLCLIDRLFLNLAREKLYDFVWVRPYVRYYPLASGIITWEECCVNALKNMVSLDSITWTRNKTLRSSMLDAIASLQHVTKLEINGNSKWAYDPVLLNNLERLQELRIILPDRKVAESLKTLLQLRSACSTGDTAATGKRGLQVLELISQDSRWINDQLMDDIAPYLVNLRVFKLWGCAHIGPRGYLQVIRSAQDALEELGLEGVGWGDELDLLDEDLYLERESPLTIDVCLKRLRHLSASERAFHRLTLADKSRQEQSNVMEAIQNTFGRARLSHHQGNVNGEQTTEQPDASFNWNAVQRHSFYPRLGEHSFLPPTLSDIHISGNKDEGGGVLPGDTASHLVLSVAEMWKHHVKRFWLSNYLLTIRDLAVISEQLPMLDTLMLRMSESRKDPKWIATYLARMPKLRVFHLQTSERRPEEEVYSMADLTTLAKHCGEYLAQIGWANRVYHVRRRSVLNEPSESEAQALEQRRRGWRQCGEDWEQVTDVEEREEIYLEPWQAGTGSIPEIFQVWRA</sequence>
<dbReference type="EMBL" id="JASBWV010000013">
    <property type="protein sequence ID" value="KAJ9122961.1"/>
    <property type="molecule type" value="Genomic_DNA"/>
</dbReference>
<keyword evidence="2" id="KW-1185">Reference proteome</keyword>
<comment type="caution">
    <text evidence="1">The sequence shown here is derived from an EMBL/GenBank/DDBJ whole genome shotgun (WGS) entry which is preliminary data.</text>
</comment>
<gene>
    <name evidence="1" type="ORF">QFC24_003999</name>
</gene>
<name>A0ACC2XH50_9TREE</name>
<protein>
    <submittedName>
        <fullName evidence="1">Uncharacterized protein</fullName>
    </submittedName>
</protein>
<reference evidence="1" key="1">
    <citation type="submission" date="2023-04" db="EMBL/GenBank/DDBJ databases">
        <title>Draft Genome sequencing of Naganishia species isolated from polar environments using Oxford Nanopore Technology.</title>
        <authorList>
            <person name="Leo P."/>
            <person name="Venkateswaran K."/>
        </authorList>
    </citation>
    <scope>NUCLEOTIDE SEQUENCE</scope>
    <source>
        <strain evidence="1">DBVPG 5303</strain>
    </source>
</reference>
<evidence type="ECO:0000313" key="2">
    <source>
        <dbReference type="Proteomes" id="UP001234202"/>
    </source>
</evidence>
<accession>A0ACC2XH50</accession>
<organism evidence="1 2">
    <name type="scientific">Naganishia onofrii</name>
    <dbReference type="NCBI Taxonomy" id="1851511"/>
    <lineage>
        <taxon>Eukaryota</taxon>
        <taxon>Fungi</taxon>
        <taxon>Dikarya</taxon>
        <taxon>Basidiomycota</taxon>
        <taxon>Agaricomycotina</taxon>
        <taxon>Tremellomycetes</taxon>
        <taxon>Filobasidiales</taxon>
        <taxon>Filobasidiaceae</taxon>
        <taxon>Naganishia</taxon>
    </lineage>
</organism>
<evidence type="ECO:0000313" key="1">
    <source>
        <dbReference type="EMBL" id="KAJ9122961.1"/>
    </source>
</evidence>
<proteinExistence type="predicted"/>
<dbReference type="Proteomes" id="UP001234202">
    <property type="component" value="Unassembled WGS sequence"/>
</dbReference>